<evidence type="ECO:0000313" key="2">
    <source>
        <dbReference type="EMBL" id="MDR7148372.1"/>
    </source>
</evidence>
<dbReference type="RefSeq" id="WP_310310850.1">
    <property type="nucleotide sequence ID" value="NZ_JAVDWU010000001.1"/>
</dbReference>
<accession>A0ABU1WH12</accession>
<gene>
    <name evidence="2" type="ORF">J2W49_000300</name>
</gene>
<reference evidence="2 3" key="1">
    <citation type="submission" date="2023-07" db="EMBL/GenBank/DDBJ databases">
        <title>Sorghum-associated microbial communities from plants grown in Nebraska, USA.</title>
        <authorList>
            <person name="Schachtman D."/>
        </authorList>
    </citation>
    <scope>NUCLEOTIDE SEQUENCE [LARGE SCALE GENOMIC DNA]</scope>
    <source>
        <strain evidence="2 3">4249</strain>
    </source>
</reference>
<comment type="caution">
    <text evidence="2">The sequence shown here is derived from an EMBL/GenBank/DDBJ whole genome shotgun (WGS) entry which is preliminary data.</text>
</comment>
<feature type="domain" description="Glycosyltransferase subfamily 4-like N-terminal" evidence="1">
    <location>
        <begin position="34"/>
        <end position="202"/>
    </location>
</feature>
<dbReference type="Pfam" id="PF13439">
    <property type="entry name" value="Glyco_transf_4"/>
    <property type="match status" value="1"/>
</dbReference>
<sequence>MQEVASQHIVVQDFPAGRPSLRLSVVTETWPPEVNGVALTLARLVNGLCARNHQVQLVRPRQTGVDLAQSDIGFEEVLMRGMPIPSYPQLKMGLPAKKALLSAWAVHRPDLVHIATEGPLGWSALQAALRLRLPVSTDFRTNFHAYSQHYGVGWLRKPIVAYLRKFHNLSHCTMVPTRALCAELLSNGFQNLRVVARGVDTALFRPDQRSDALRSQWGANERSVVLLVVGRLAAEKNLDAAMAAFDAMRANHADVKLVFVGSGPQQAALQQRCPEAIFAGSRGHDELAGYYASADLLLFPSLTETFGNVTLEALASGLPVLAFNTAAACDWVLHDRSGWLVDGTGTDTFAAQARELAQQPHRLTDARLHARTHVAQLDWAQIAAQVEGVFLETMSRQRGQIGLGDAALIHER</sequence>
<dbReference type="Pfam" id="PF13692">
    <property type="entry name" value="Glyco_trans_1_4"/>
    <property type="match status" value="1"/>
</dbReference>
<evidence type="ECO:0000313" key="3">
    <source>
        <dbReference type="Proteomes" id="UP001265700"/>
    </source>
</evidence>
<dbReference type="EMBL" id="JAVDWU010000001">
    <property type="protein sequence ID" value="MDR7148372.1"/>
    <property type="molecule type" value="Genomic_DNA"/>
</dbReference>
<evidence type="ECO:0000259" key="1">
    <source>
        <dbReference type="Pfam" id="PF13439"/>
    </source>
</evidence>
<dbReference type="InterPro" id="IPR028098">
    <property type="entry name" value="Glyco_trans_4-like_N"/>
</dbReference>
<organism evidence="2 3">
    <name type="scientific">Hydrogenophaga palleronii</name>
    <dbReference type="NCBI Taxonomy" id="65655"/>
    <lineage>
        <taxon>Bacteria</taxon>
        <taxon>Pseudomonadati</taxon>
        <taxon>Pseudomonadota</taxon>
        <taxon>Betaproteobacteria</taxon>
        <taxon>Burkholderiales</taxon>
        <taxon>Comamonadaceae</taxon>
        <taxon>Hydrogenophaga</taxon>
    </lineage>
</organism>
<dbReference type="Gene3D" id="3.40.50.2000">
    <property type="entry name" value="Glycogen Phosphorylase B"/>
    <property type="match status" value="2"/>
</dbReference>
<name>A0ABU1WH12_9BURK</name>
<protein>
    <submittedName>
        <fullName evidence="2">Glycosyltransferase involved in cell wall biosynthesis</fullName>
    </submittedName>
</protein>
<dbReference type="PANTHER" id="PTHR45947">
    <property type="entry name" value="SULFOQUINOVOSYL TRANSFERASE SQD2"/>
    <property type="match status" value="1"/>
</dbReference>
<dbReference type="Proteomes" id="UP001265700">
    <property type="component" value="Unassembled WGS sequence"/>
</dbReference>
<dbReference type="PANTHER" id="PTHR45947:SF3">
    <property type="entry name" value="SULFOQUINOVOSYL TRANSFERASE SQD2"/>
    <property type="match status" value="1"/>
</dbReference>
<keyword evidence="3" id="KW-1185">Reference proteome</keyword>
<dbReference type="InterPro" id="IPR050194">
    <property type="entry name" value="Glycosyltransferase_grp1"/>
</dbReference>
<dbReference type="CDD" id="cd03814">
    <property type="entry name" value="GT4-like"/>
    <property type="match status" value="1"/>
</dbReference>
<proteinExistence type="predicted"/>
<dbReference type="SUPFAM" id="SSF53756">
    <property type="entry name" value="UDP-Glycosyltransferase/glycogen phosphorylase"/>
    <property type="match status" value="1"/>
</dbReference>